<name>A0ABS1SFV0_9MICO</name>
<dbReference type="InterPro" id="IPR012318">
    <property type="entry name" value="HTH_CRP"/>
</dbReference>
<dbReference type="SUPFAM" id="SSF46785">
    <property type="entry name" value="Winged helix' DNA-binding domain"/>
    <property type="match status" value="1"/>
</dbReference>
<feature type="domain" description="HTH crp-type" evidence="5">
    <location>
        <begin position="167"/>
        <end position="240"/>
    </location>
</feature>
<evidence type="ECO:0000256" key="2">
    <source>
        <dbReference type="ARBA" id="ARBA00023125"/>
    </source>
</evidence>
<evidence type="ECO:0000259" key="5">
    <source>
        <dbReference type="PROSITE" id="PS51063"/>
    </source>
</evidence>
<comment type="caution">
    <text evidence="6">The sequence shown here is derived from an EMBL/GenBank/DDBJ whole genome shotgun (WGS) entry which is preliminary data.</text>
</comment>
<sequence>MRATTLPIPPTEGASPRTEPGPFLAGITEDHLRCMQACLGLHACTFEKDEDILSCTGGPVTYGVLLSGAALDVRRHPHGDRTLVDVIEPGDLFGEGWQTPRWGSAACPQERAAVGAVPGTVLLLDPARLSDPAVACPAKAVVQNNLLRSVLEKQERLRAKLEILRHRSLRKRITNYLLVEAQRRGAQRRGAARFSIPLTRIELAQYLHADRAALSRELARMRTDGLIDYHRNSFVIPDPRAAALILD</sequence>
<dbReference type="InterPro" id="IPR036390">
    <property type="entry name" value="WH_DNA-bd_sf"/>
</dbReference>
<dbReference type="EMBL" id="QYAC01000004">
    <property type="protein sequence ID" value="MBL3679281.1"/>
    <property type="molecule type" value="Genomic_DNA"/>
</dbReference>
<dbReference type="InterPro" id="IPR018490">
    <property type="entry name" value="cNMP-bd_dom_sf"/>
</dbReference>
<keyword evidence="7" id="KW-1185">Reference proteome</keyword>
<dbReference type="Pfam" id="PF13545">
    <property type="entry name" value="HTH_Crp_2"/>
    <property type="match status" value="1"/>
</dbReference>
<evidence type="ECO:0000256" key="4">
    <source>
        <dbReference type="SAM" id="MobiDB-lite"/>
    </source>
</evidence>
<evidence type="ECO:0000256" key="3">
    <source>
        <dbReference type="ARBA" id="ARBA00023163"/>
    </source>
</evidence>
<evidence type="ECO:0000313" key="7">
    <source>
        <dbReference type="Proteomes" id="UP001645859"/>
    </source>
</evidence>
<dbReference type="PROSITE" id="PS51063">
    <property type="entry name" value="HTH_CRP_2"/>
    <property type="match status" value="1"/>
</dbReference>
<proteinExistence type="predicted"/>
<accession>A0ABS1SFV0</accession>
<keyword evidence="2" id="KW-0238">DNA-binding</keyword>
<gene>
    <name evidence="6" type="ORF">D3230_08205</name>
</gene>
<feature type="region of interest" description="Disordered" evidence="4">
    <location>
        <begin position="1"/>
        <end position="21"/>
    </location>
</feature>
<evidence type="ECO:0000313" key="6">
    <source>
        <dbReference type="EMBL" id="MBL3679281.1"/>
    </source>
</evidence>
<dbReference type="SUPFAM" id="SSF51206">
    <property type="entry name" value="cAMP-binding domain-like"/>
    <property type="match status" value="1"/>
</dbReference>
<dbReference type="Gene3D" id="2.60.120.10">
    <property type="entry name" value="Jelly Rolls"/>
    <property type="match status" value="1"/>
</dbReference>
<dbReference type="InterPro" id="IPR014710">
    <property type="entry name" value="RmlC-like_jellyroll"/>
</dbReference>
<keyword evidence="1" id="KW-0805">Transcription regulation</keyword>
<keyword evidence="3" id="KW-0804">Transcription</keyword>
<reference evidence="6 7" key="1">
    <citation type="submission" date="2018-09" db="EMBL/GenBank/DDBJ databases">
        <title>Comparative genomics of Leucobacter spp.</title>
        <authorList>
            <person name="Reis A.C."/>
            <person name="Kolvenbach B.A."/>
            <person name="Corvini P.F.X."/>
            <person name="Nunes O.C."/>
        </authorList>
    </citation>
    <scope>NUCLEOTIDE SEQUENCE [LARGE SCALE GENOMIC DNA]</scope>
    <source>
        <strain evidence="6 7">TAN 31504</strain>
    </source>
</reference>
<organism evidence="6 7">
    <name type="scientific">Leucobacter chromiireducens subsp. solipictus</name>
    <dbReference type="NCBI Taxonomy" id="398235"/>
    <lineage>
        <taxon>Bacteria</taxon>
        <taxon>Bacillati</taxon>
        <taxon>Actinomycetota</taxon>
        <taxon>Actinomycetes</taxon>
        <taxon>Micrococcales</taxon>
        <taxon>Microbacteriaceae</taxon>
        <taxon>Leucobacter</taxon>
    </lineage>
</organism>
<dbReference type="Proteomes" id="UP001645859">
    <property type="component" value="Unassembled WGS sequence"/>
</dbReference>
<dbReference type="RefSeq" id="WP_202344562.1">
    <property type="nucleotide sequence ID" value="NZ_BAAAPI010000015.1"/>
</dbReference>
<protein>
    <submittedName>
        <fullName evidence="6">Crp/Fnr family transcriptional regulator</fullName>
    </submittedName>
</protein>
<evidence type="ECO:0000256" key="1">
    <source>
        <dbReference type="ARBA" id="ARBA00023015"/>
    </source>
</evidence>